<keyword evidence="3" id="KW-0472">Membrane</keyword>
<dbReference type="PANTHER" id="PTHR33392">
    <property type="entry name" value="POLYISOPRENYL-TEICHOIC ACID--PEPTIDOGLYCAN TEICHOIC ACID TRANSFERASE TAGU"/>
    <property type="match status" value="1"/>
</dbReference>
<dbReference type="RefSeq" id="WP_132482230.1">
    <property type="nucleotide sequence ID" value="NZ_SMKW01000005.1"/>
</dbReference>
<comment type="similarity">
    <text evidence="1">Belongs to the LytR/CpsA/Psr (LCP) family.</text>
</comment>
<evidence type="ECO:0000256" key="1">
    <source>
        <dbReference type="ARBA" id="ARBA00006068"/>
    </source>
</evidence>
<feature type="region of interest" description="Disordered" evidence="2">
    <location>
        <begin position="583"/>
        <end position="608"/>
    </location>
</feature>
<feature type="transmembrane region" description="Helical" evidence="3">
    <location>
        <begin position="224"/>
        <end position="247"/>
    </location>
</feature>
<organism evidence="5 6">
    <name type="scientific">Saccharopolyspora elongata</name>
    <dbReference type="NCBI Taxonomy" id="2530387"/>
    <lineage>
        <taxon>Bacteria</taxon>
        <taxon>Bacillati</taxon>
        <taxon>Actinomycetota</taxon>
        <taxon>Actinomycetes</taxon>
        <taxon>Pseudonocardiales</taxon>
        <taxon>Pseudonocardiaceae</taxon>
        <taxon>Saccharopolyspora</taxon>
    </lineage>
</organism>
<evidence type="ECO:0000256" key="2">
    <source>
        <dbReference type="SAM" id="MobiDB-lite"/>
    </source>
</evidence>
<dbReference type="OrthoDB" id="9782542at2"/>
<evidence type="ECO:0000313" key="5">
    <source>
        <dbReference type="EMBL" id="TDD54873.1"/>
    </source>
</evidence>
<dbReference type="NCBIfam" id="TIGR00350">
    <property type="entry name" value="lytR_cpsA_psr"/>
    <property type="match status" value="1"/>
</dbReference>
<feature type="compositionally biased region" description="Acidic residues" evidence="2">
    <location>
        <begin position="119"/>
        <end position="145"/>
    </location>
</feature>
<dbReference type="Pfam" id="PF03816">
    <property type="entry name" value="LytR_cpsA_psr"/>
    <property type="match status" value="1"/>
</dbReference>
<dbReference type="EMBL" id="SMKW01000005">
    <property type="protein sequence ID" value="TDD54873.1"/>
    <property type="molecule type" value="Genomic_DNA"/>
</dbReference>
<keyword evidence="3" id="KW-1133">Transmembrane helix</keyword>
<feature type="domain" description="Cell envelope-related transcriptional attenuator" evidence="4">
    <location>
        <begin position="305"/>
        <end position="469"/>
    </location>
</feature>
<protein>
    <submittedName>
        <fullName evidence="5">LytR family transcriptional regulator</fullName>
    </submittedName>
</protein>
<keyword evidence="6" id="KW-1185">Reference proteome</keyword>
<dbReference type="PANTHER" id="PTHR33392:SF6">
    <property type="entry name" value="POLYISOPRENYL-TEICHOIC ACID--PEPTIDOGLYCAN TEICHOIC ACID TRANSFERASE TAGU"/>
    <property type="match status" value="1"/>
</dbReference>
<proteinExistence type="inferred from homology"/>
<dbReference type="InterPro" id="IPR004474">
    <property type="entry name" value="LytR_CpsA_psr"/>
</dbReference>
<evidence type="ECO:0000256" key="3">
    <source>
        <dbReference type="SAM" id="Phobius"/>
    </source>
</evidence>
<dbReference type="Gene3D" id="3.40.630.190">
    <property type="entry name" value="LCP protein"/>
    <property type="match status" value="1"/>
</dbReference>
<reference evidence="5 6" key="1">
    <citation type="submission" date="2019-03" db="EMBL/GenBank/DDBJ databases">
        <title>Draft genome sequences of novel Actinobacteria.</title>
        <authorList>
            <person name="Sahin N."/>
            <person name="Ay H."/>
            <person name="Saygin H."/>
        </authorList>
    </citation>
    <scope>NUCLEOTIDE SEQUENCE [LARGE SCALE GENOMIC DNA]</scope>
    <source>
        <strain evidence="5 6">7K502</strain>
    </source>
</reference>
<dbReference type="Proteomes" id="UP000294947">
    <property type="component" value="Unassembled WGS sequence"/>
</dbReference>
<keyword evidence="3" id="KW-0812">Transmembrane</keyword>
<dbReference type="AlphaFoldDB" id="A0A4R4Z9G1"/>
<feature type="region of interest" description="Disordered" evidence="2">
    <location>
        <begin position="1"/>
        <end position="153"/>
    </location>
</feature>
<name>A0A4R4Z9G1_9PSEU</name>
<gene>
    <name evidence="5" type="ORF">E1288_06525</name>
</gene>
<evidence type="ECO:0000259" key="4">
    <source>
        <dbReference type="Pfam" id="PF03816"/>
    </source>
</evidence>
<accession>A0A4R4Z9G1</accession>
<sequence length="608" mass="64617">MRGGAPGQPPARNGAPAEPPAAEPTRITQALTGEAAPAPAKPPRRAPRPAAGRPVPPPVNEDLEATTQHPAVPAGPPQAEKTAMVARPKRDDKTTIAKPVAPPTSDAEETAIVAPAELDGLDDFDDFDDLDDVDDLEDADEPGETGEERKNDIKEIDATLARFSAVHDEIAAEEEARRKKYSWLLGKRREPELGTDIPFDFVEGRDGQSRMEWKKKQRKRRTNLIVMAVAMAASLTVFLTLGIAWGATTLWGPPSVQALDPNSDSIKEIAKQTGDQNFLLVGSDTRAGATAEDGVGSEQDEPGARSDTTIIAHIPADRSRVVLVSFPRDLKVDRPTCERWDATTGKYTGEQVPADKGVRLNSAYAVGGPLCTTKVIQQISGLRVNSFLGIDFQGFKSMVDAVQGVEICTEKPIIDSTLGTVLPQAGRQTLTGEQALNYVRARHVKGDPTSDYGRMQRQQLFLSALLRKTMSSQVLLDPGKLGDFVKAVSANTFGENIGVDRLMDLGQQMQGLDASRVTFITVPTTGYADEQGMEVLREGDTKSLFQAILDDAPIMSGSGGPAAVTATPSGGGAAAANGLVQQQPADPNQPPAVPDGLSTVNAGTDLCG</sequence>
<comment type="caution">
    <text evidence="5">The sequence shown here is derived from an EMBL/GenBank/DDBJ whole genome shotgun (WGS) entry which is preliminary data.</text>
</comment>
<dbReference type="InterPro" id="IPR050922">
    <property type="entry name" value="LytR/CpsA/Psr_CW_biosynth"/>
</dbReference>
<evidence type="ECO:0000313" key="6">
    <source>
        <dbReference type="Proteomes" id="UP000294947"/>
    </source>
</evidence>